<dbReference type="Proteomes" id="UP000070263">
    <property type="component" value="Unassembled WGS sequence"/>
</dbReference>
<dbReference type="GO" id="GO:0008233">
    <property type="term" value="F:peptidase activity"/>
    <property type="evidence" value="ECO:0007669"/>
    <property type="project" value="InterPro"/>
</dbReference>
<evidence type="ECO:0000313" key="6">
    <source>
        <dbReference type="EMBL" id="KXB07660.1"/>
    </source>
</evidence>
<name>A0A133VML3_9EURY</name>
<keyword evidence="7" id="KW-1185">Reference proteome</keyword>
<feature type="transmembrane region" description="Helical" evidence="5">
    <location>
        <begin position="119"/>
        <end position="142"/>
    </location>
</feature>
<dbReference type="AlphaFoldDB" id="A0A133VML3"/>
<organism evidence="6 7">
    <name type="scientific">candidate division MSBL1 archaeon SCGC-AAA382A20</name>
    <dbReference type="NCBI Taxonomy" id="1698280"/>
    <lineage>
        <taxon>Archaea</taxon>
        <taxon>Methanobacteriati</taxon>
        <taxon>Methanobacteriota</taxon>
        <taxon>candidate division MSBL1</taxon>
    </lineage>
</organism>
<evidence type="ECO:0000256" key="5">
    <source>
        <dbReference type="SAM" id="Phobius"/>
    </source>
</evidence>
<evidence type="ECO:0000256" key="3">
    <source>
        <dbReference type="ARBA" id="ARBA00022989"/>
    </source>
</evidence>
<dbReference type="InterPro" id="IPR036286">
    <property type="entry name" value="LexA/Signal_pep-like_sf"/>
</dbReference>
<evidence type="ECO:0000256" key="1">
    <source>
        <dbReference type="ARBA" id="ARBA00004370"/>
    </source>
</evidence>
<evidence type="ECO:0000256" key="2">
    <source>
        <dbReference type="ARBA" id="ARBA00022692"/>
    </source>
</evidence>
<evidence type="ECO:0008006" key="8">
    <source>
        <dbReference type="Google" id="ProtNLM"/>
    </source>
</evidence>
<dbReference type="EMBL" id="LHYE01000003">
    <property type="protein sequence ID" value="KXB07660.1"/>
    <property type="molecule type" value="Genomic_DNA"/>
</dbReference>
<evidence type="ECO:0000256" key="4">
    <source>
        <dbReference type="ARBA" id="ARBA00023136"/>
    </source>
</evidence>
<dbReference type="GO" id="GO:0016020">
    <property type="term" value="C:membrane"/>
    <property type="evidence" value="ECO:0007669"/>
    <property type="project" value="UniProtKB-SubCell"/>
</dbReference>
<evidence type="ECO:0000313" key="7">
    <source>
        <dbReference type="Proteomes" id="UP000070263"/>
    </source>
</evidence>
<sequence length="159" mass="17911">MNRGEKIAYGLIIFIFASAGIFYISPLRFYQGHGTSMEPLIRDGDGIVVISVPRERIQENDIITFRVEDGYLITHMVVGFENGKIITHGVNLPKNNLEKVDYSQVVGEHVLTIPKAGIVLQYVSSTPGFILLILIPTILIIYNEARKIRNELKNEKNNL</sequence>
<keyword evidence="2 5" id="KW-0812">Transmembrane</keyword>
<feature type="transmembrane region" description="Helical" evidence="5">
    <location>
        <begin position="7"/>
        <end position="25"/>
    </location>
</feature>
<dbReference type="GO" id="GO:0006465">
    <property type="term" value="P:signal peptide processing"/>
    <property type="evidence" value="ECO:0007669"/>
    <property type="project" value="InterPro"/>
</dbReference>
<reference evidence="6 7" key="1">
    <citation type="journal article" date="2016" name="Sci. Rep.">
        <title>Metabolic traits of an uncultured archaeal lineage -MSBL1- from brine pools of the Red Sea.</title>
        <authorList>
            <person name="Mwirichia R."/>
            <person name="Alam I."/>
            <person name="Rashid M."/>
            <person name="Vinu M."/>
            <person name="Ba-Alawi W."/>
            <person name="Anthony Kamau A."/>
            <person name="Kamanda Ngugi D."/>
            <person name="Goker M."/>
            <person name="Klenk H.P."/>
            <person name="Bajic V."/>
            <person name="Stingl U."/>
        </authorList>
    </citation>
    <scope>NUCLEOTIDE SEQUENCE [LARGE SCALE GENOMIC DNA]</scope>
    <source>
        <strain evidence="6">SCGC-AAA382A20</strain>
    </source>
</reference>
<proteinExistence type="predicted"/>
<accession>A0A133VML3</accession>
<comment type="subcellular location">
    <subcellularLocation>
        <location evidence="1">Membrane</location>
    </subcellularLocation>
</comment>
<dbReference type="NCBIfam" id="TIGR02228">
    <property type="entry name" value="sigpep_I_arch"/>
    <property type="match status" value="1"/>
</dbReference>
<dbReference type="InterPro" id="IPR001733">
    <property type="entry name" value="Peptidase_S26B"/>
</dbReference>
<keyword evidence="3 5" id="KW-1133">Transmembrane helix</keyword>
<dbReference type="SUPFAM" id="SSF51306">
    <property type="entry name" value="LexA/Signal peptidase"/>
    <property type="match status" value="1"/>
</dbReference>
<gene>
    <name evidence="6" type="ORF">AKJ51_00495</name>
</gene>
<comment type="caution">
    <text evidence="6">The sequence shown here is derived from an EMBL/GenBank/DDBJ whole genome shotgun (WGS) entry which is preliminary data.</text>
</comment>
<dbReference type="CDD" id="cd06462">
    <property type="entry name" value="Peptidase_S24_S26"/>
    <property type="match status" value="1"/>
</dbReference>
<keyword evidence="4 5" id="KW-0472">Membrane</keyword>
<protein>
    <recommendedName>
        <fullName evidence="8">Peptidase S24/S26A/S26B/S26C domain-containing protein</fullName>
    </recommendedName>
</protein>